<dbReference type="Proteomes" id="UP000246635">
    <property type="component" value="Unassembled WGS sequence"/>
</dbReference>
<accession>A0A2V2YVK7</accession>
<dbReference type="AlphaFoldDB" id="A0A2V2YVK7"/>
<dbReference type="RefSeq" id="WP_110043990.1">
    <property type="nucleotide sequence ID" value="NZ_CP054612.1"/>
</dbReference>
<sequence length="213" mass="25142">MTTVGILGVVHNHELREHYRLSLRVIQTLIEAYNPDVICGEVLPASWEKYRQNRSNQGYWGEPPSEYYELIFPLCERRGIVFVPIDWVELDVWLEFDPFQCGDEILGQELAEEWERWFRKQLATCANSEIPFNTVEFDAVTQQKYEWLQQINPQSHLIRWECRHLIMVQRMKNAIKQHEGKRILCIVGADHNHAIHEGLLGEEGIELIYPLSR</sequence>
<organism evidence="1 2">
    <name type="scientific">Paenibacillus cellulosilyticus</name>
    <dbReference type="NCBI Taxonomy" id="375489"/>
    <lineage>
        <taxon>Bacteria</taxon>
        <taxon>Bacillati</taxon>
        <taxon>Bacillota</taxon>
        <taxon>Bacilli</taxon>
        <taxon>Bacillales</taxon>
        <taxon>Paenibacillaceae</taxon>
        <taxon>Paenibacillus</taxon>
    </lineage>
</organism>
<dbReference type="EMBL" id="QGTQ01000006">
    <property type="protein sequence ID" value="PWW04889.1"/>
    <property type="molecule type" value="Genomic_DNA"/>
</dbReference>
<name>A0A2V2YVK7_9BACL</name>
<gene>
    <name evidence="1" type="ORF">DFQ01_106174</name>
</gene>
<protein>
    <submittedName>
        <fullName evidence="1">Uncharacterized protein</fullName>
    </submittedName>
</protein>
<evidence type="ECO:0000313" key="2">
    <source>
        <dbReference type="Proteomes" id="UP000246635"/>
    </source>
</evidence>
<proteinExistence type="predicted"/>
<evidence type="ECO:0000313" key="1">
    <source>
        <dbReference type="EMBL" id="PWW04889.1"/>
    </source>
</evidence>
<reference evidence="1 2" key="1">
    <citation type="submission" date="2018-05" db="EMBL/GenBank/DDBJ databases">
        <title>Genomic Encyclopedia of Type Strains, Phase III (KMG-III): the genomes of soil and plant-associated and newly described type strains.</title>
        <authorList>
            <person name="Whitman W."/>
        </authorList>
    </citation>
    <scope>NUCLEOTIDE SEQUENCE [LARGE SCALE GENOMIC DNA]</scope>
    <source>
        <strain evidence="1 2">CECT 5696</strain>
    </source>
</reference>
<dbReference type="OrthoDB" id="2641400at2"/>
<keyword evidence="2" id="KW-1185">Reference proteome</keyword>
<comment type="caution">
    <text evidence="1">The sequence shown here is derived from an EMBL/GenBank/DDBJ whole genome shotgun (WGS) entry which is preliminary data.</text>
</comment>